<feature type="transmembrane region" description="Helical" evidence="1">
    <location>
        <begin position="175"/>
        <end position="195"/>
    </location>
</feature>
<gene>
    <name evidence="2" type="ORF">CBW65_19100</name>
</gene>
<feature type="transmembrane region" description="Helical" evidence="1">
    <location>
        <begin position="148"/>
        <end position="169"/>
    </location>
</feature>
<reference evidence="3" key="1">
    <citation type="submission" date="2017-05" db="EMBL/GenBank/DDBJ databases">
        <authorList>
            <person name="Sung H."/>
        </authorList>
    </citation>
    <scope>NUCLEOTIDE SEQUENCE [LARGE SCALE GENOMIC DNA]</scope>
    <source>
        <strain evidence="3">AR23208</strain>
    </source>
</reference>
<feature type="transmembrane region" description="Helical" evidence="1">
    <location>
        <begin position="7"/>
        <end position="24"/>
    </location>
</feature>
<evidence type="ECO:0000313" key="3">
    <source>
        <dbReference type="Proteomes" id="UP000195437"/>
    </source>
</evidence>
<dbReference type="EMBL" id="CP021434">
    <property type="protein sequence ID" value="ARU62847.1"/>
    <property type="molecule type" value="Genomic_DNA"/>
</dbReference>
<proteinExistence type="predicted"/>
<keyword evidence="1" id="KW-1133">Transmembrane helix</keyword>
<evidence type="ECO:0000313" key="2">
    <source>
        <dbReference type="EMBL" id="ARU62847.1"/>
    </source>
</evidence>
<protein>
    <submittedName>
        <fullName evidence="2">Uncharacterized protein</fullName>
    </submittedName>
</protein>
<sequence>MNLPLQIYDFIAVIFPAAMLLAILRTEIPSLPIWQQSYQIGNLAIMLIVSYILGQVIQLIARVLEKNKYTKWLFYRKERVPSPEEIELGARKSKVILARKQAQAILTGLSEFYGFPVAADEKGLFELVYAPVHDRLAKRDVFLALSNMMRALAMISFMYGFYLVVKIVISLCWGWQPITFEYWFLGISILSYFAFRKGYLDNKNFSEAIPYGAFLAWYQQQKLSKK</sequence>
<dbReference type="RefSeq" id="WP_087458197.1">
    <property type="nucleotide sequence ID" value="NZ_CP021434.1"/>
</dbReference>
<dbReference type="Proteomes" id="UP000195437">
    <property type="component" value="Chromosome"/>
</dbReference>
<evidence type="ECO:0000256" key="1">
    <source>
        <dbReference type="SAM" id="Phobius"/>
    </source>
</evidence>
<name>A0A1Y0IQZ2_9BACL</name>
<accession>A0A1Y0IQZ2</accession>
<dbReference type="KEGG" id="tum:CBW65_19100"/>
<keyword evidence="1" id="KW-0472">Membrane</keyword>
<dbReference type="OrthoDB" id="2380955at2"/>
<keyword evidence="3" id="KW-1185">Reference proteome</keyword>
<organism evidence="2 3">
    <name type="scientific">Tumebacillus avium</name>
    <dbReference type="NCBI Taxonomy" id="1903704"/>
    <lineage>
        <taxon>Bacteria</taxon>
        <taxon>Bacillati</taxon>
        <taxon>Bacillota</taxon>
        <taxon>Bacilli</taxon>
        <taxon>Bacillales</taxon>
        <taxon>Alicyclobacillaceae</taxon>
        <taxon>Tumebacillus</taxon>
    </lineage>
</organism>
<dbReference type="AlphaFoldDB" id="A0A1Y0IQZ2"/>
<feature type="transmembrane region" description="Helical" evidence="1">
    <location>
        <begin position="44"/>
        <end position="64"/>
    </location>
</feature>
<keyword evidence="1" id="KW-0812">Transmembrane</keyword>